<evidence type="ECO:0000259" key="5">
    <source>
        <dbReference type="PROSITE" id="PS50931"/>
    </source>
</evidence>
<reference evidence="6 7" key="1">
    <citation type="submission" date="2015-02" db="EMBL/GenBank/DDBJ databases">
        <title>Draft genome sequence of Pseudomonas stutzeri NT0128 isolated from wheat (Triticum turgidum) rhizosphere.</title>
        <authorList>
            <person name="Tovi N."/>
            <person name="Frenk S."/>
            <person name="Hadar Y."/>
            <person name="Minz D."/>
        </authorList>
    </citation>
    <scope>NUCLEOTIDE SEQUENCE [LARGE SCALE GENOMIC DNA]</scope>
    <source>
        <strain evidence="6 7">NT0128</strain>
    </source>
</reference>
<dbReference type="FunFam" id="3.40.190.290:FF:000001">
    <property type="entry name" value="Transcriptional regulator, LysR family"/>
    <property type="match status" value="1"/>
</dbReference>
<dbReference type="OrthoDB" id="9786526at2"/>
<evidence type="ECO:0000256" key="1">
    <source>
        <dbReference type="ARBA" id="ARBA00009437"/>
    </source>
</evidence>
<dbReference type="PRINTS" id="PR00039">
    <property type="entry name" value="HTHLYSR"/>
</dbReference>
<dbReference type="CDD" id="cd08472">
    <property type="entry name" value="PBP2_CrgA_like_3"/>
    <property type="match status" value="1"/>
</dbReference>
<feature type="domain" description="HTH lysR-type" evidence="5">
    <location>
        <begin position="1"/>
        <end position="59"/>
    </location>
</feature>
<protein>
    <submittedName>
        <fullName evidence="6">Transcriptional regulator</fullName>
    </submittedName>
</protein>
<dbReference type="RefSeq" id="WP_045164409.1">
    <property type="nucleotide sequence ID" value="NZ_JYHV01000038.1"/>
</dbReference>
<dbReference type="InterPro" id="IPR000847">
    <property type="entry name" value="LysR_HTH_N"/>
</dbReference>
<evidence type="ECO:0000256" key="4">
    <source>
        <dbReference type="ARBA" id="ARBA00023163"/>
    </source>
</evidence>
<keyword evidence="4" id="KW-0804">Transcription</keyword>
<dbReference type="Proteomes" id="UP000032487">
    <property type="component" value="Unassembled WGS sequence"/>
</dbReference>
<dbReference type="PROSITE" id="PS50931">
    <property type="entry name" value="HTH_LYSR"/>
    <property type="match status" value="1"/>
</dbReference>
<keyword evidence="3" id="KW-0238">DNA-binding</keyword>
<dbReference type="PANTHER" id="PTHR30537">
    <property type="entry name" value="HTH-TYPE TRANSCRIPTIONAL REGULATOR"/>
    <property type="match status" value="1"/>
</dbReference>
<evidence type="ECO:0000313" key="6">
    <source>
        <dbReference type="EMBL" id="KJH79141.1"/>
    </source>
</evidence>
<name>A0A0D9AID1_STUST</name>
<dbReference type="Pfam" id="PF03466">
    <property type="entry name" value="LysR_substrate"/>
    <property type="match status" value="1"/>
</dbReference>
<dbReference type="SUPFAM" id="SSF46785">
    <property type="entry name" value="Winged helix' DNA-binding domain"/>
    <property type="match status" value="1"/>
</dbReference>
<evidence type="ECO:0000256" key="2">
    <source>
        <dbReference type="ARBA" id="ARBA00023015"/>
    </source>
</evidence>
<gene>
    <name evidence="6" type="ORF">UF78_22180</name>
</gene>
<dbReference type="InterPro" id="IPR005119">
    <property type="entry name" value="LysR_subst-bd"/>
</dbReference>
<comment type="caution">
    <text evidence="6">The sequence shown here is derived from an EMBL/GenBank/DDBJ whole genome shotgun (WGS) entry which is preliminary data.</text>
</comment>
<evidence type="ECO:0000313" key="7">
    <source>
        <dbReference type="Proteomes" id="UP000032487"/>
    </source>
</evidence>
<dbReference type="GO" id="GO:0006351">
    <property type="term" value="P:DNA-templated transcription"/>
    <property type="evidence" value="ECO:0007669"/>
    <property type="project" value="TreeGrafter"/>
</dbReference>
<dbReference type="EMBL" id="JYHV01000038">
    <property type="protein sequence ID" value="KJH79141.1"/>
    <property type="molecule type" value="Genomic_DNA"/>
</dbReference>
<organism evidence="6 7">
    <name type="scientific">Stutzerimonas stutzeri</name>
    <name type="common">Pseudomonas stutzeri</name>
    <dbReference type="NCBI Taxonomy" id="316"/>
    <lineage>
        <taxon>Bacteria</taxon>
        <taxon>Pseudomonadati</taxon>
        <taxon>Pseudomonadota</taxon>
        <taxon>Gammaproteobacteria</taxon>
        <taxon>Pseudomonadales</taxon>
        <taxon>Pseudomonadaceae</taxon>
        <taxon>Stutzerimonas</taxon>
    </lineage>
</organism>
<evidence type="ECO:0000256" key="3">
    <source>
        <dbReference type="ARBA" id="ARBA00023125"/>
    </source>
</evidence>
<dbReference type="AlphaFoldDB" id="A0A0D9AID1"/>
<dbReference type="InterPro" id="IPR036388">
    <property type="entry name" value="WH-like_DNA-bd_sf"/>
</dbReference>
<dbReference type="InterPro" id="IPR058163">
    <property type="entry name" value="LysR-type_TF_proteobact-type"/>
</dbReference>
<dbReference type="GO" id="GO:0003700">
    <property type="term" value="F:DNA-binding transcription factor activity"/>
    <property type="evidence" value="ECO:0007669"/>
    <property type="project" value="InterPro"/>
</dbReference>
<dbReference type="Gene3D" id="3.40.190.290">
    <property type="match status" value="1"/>
</dbReference>
<dbReference type="GO" id="GO:0043565">
    <property type="term" value="F:sequence-specific DNA binding"/>
    <property type="evidence" value="ECO:0007669"/>
    <property type="project" value="TreeGrafter"/>
</dbReference>
<dbReference type="InterPro" id="IPR036390">
    <property type="entry name" value="WH_DNA-bd_sf"/>
</dbReference>
<dbReference type="FunFam" id="1.10.10.10:FF:000001">
    <property type="entry name" value="LysR family transcriptional regulator"/>
    <property type="match status" value="1"/>
</dbReference>
<dbReference type="Gene3D" id="1.10.10.10">
    <property type="entry name" value="Winged helix-like DNA-binding domain superfamily/Winged helix DNA-binding domain"/>
    <property type="match status" value="1"/>
</dbReference>
<dbReference type="SUPFAM" id="SSF53850">
    <property type="entry name" value="Periplasmic binding protein-like II"/>
    <property type="match status" value="1"/>
</dbReference>
<comment type="similarity">
    <text evidence="1">Belongs to the LysR transcriptional regulatory family.</text>
</comment>
<dbReference type="Pfam" id="PF00126">
    <property type="entry name" value="HTH_1"/>
    <property type="match status" value="1"/>
</dbReference>
<dbReference type="PANTHER" id="PTHR30537:SF72">
    <property type="entry name" value="LYSR FAMILY TRANSCRIPTIONAL REGULATOR"/>
    <property type="match status" value="1"/>
</dbReference>
<sequence>MNLLDLLRTFVRVYELASFTGAADSLGLPRSTVSEQIRALEQRLGARLLQRTTRRVQPTQDGQLLYERCRDMLDQVEEVEGLFREASTLKGRLRIDLPVALARNLVMPRLGEFLDRHPALEIEVSATDRLVDLVREGFDCVLRIGEVADSGLIARRLGRYPLVNCASPAYLRTHGIPQTLADLAHHRLVHYVSVLGARSSGFEYLQDGKPMCLPMQGRVTVNNSDGYKQACLDGFGLIQVPLAGVREALDRGELQLVLPDHVPAPMSASLLYAHRRNLPRRVQAFMDWLGGLIEEDINAAHALARRLQVAAR</sequence>
<proteinExistence type="inferred from homology"/>
<dbReference type="PATRIC" id="fig|316.101.peg.3342"/>
<accession>A0A0D9AID1</accession>
<keyword evidence="2" id="KW-0805">Transcription regulation</keyword>